<accession>A0A645EY41</accession>
<dbReference type="EMBL" id="VSSQ01051244">
    <property type="protein sequence ID" value="MPN05334.1"/>
    <property type="molecule type" value="Genomic_DNA"/>
</dbReference>
<name>A0A645EY41_9ZZZZ</name>
<reference evidence="1" key="1">
    <citation type="submission" date="2019-08" db="EMBL/GenBank/DDBJ databases">
        <authorList>
            <person name="Kucharzyk K."/>
            <person name="Murdoch R.W."/>
            <person name="Higgins S."/>
            <person name="Loffler F."/>
        </authorList>
    </citation>
    <scope>NUCLEOTIDE SEQUENCE</scope>
</reference>
<comment type="caution">
    <text evidence="1">The sequence shown here is derived from an EMBL/GenBank/DDBJ whole genome shotgun (WGS) entry which is preliminary data.</text>
</comment>
<evidence type="ECO:0000313" key="1">
    <source>
        <dbReference type="EMBL" id="MPN05334.1"/>
    </source>
</evidence>
<sequence>MLPVVAHIVTTERKHGHRIAAHNADGTGGGRRCFGCHGRAYEHAVVPVSCLIYQRGGLGPPSAEDDGRQGNPLGLLKLGGYAGAVDGRRGKAGVRMSPFDTRGGIPRLALPV</sequence>
<protein>
    <submittedName>
        <fullName evidence="1">Uncharacterized protein</fullName>
    </submittedName>
</protein>
<organism evidence="1">
    <name type="scientific">bioreactor metagenome</name>
    <dbReference type="NCBI Taxonomy" id="1076179"/>
    <lineage>
        <taxon>unclassified sequences</taxon>
        <taxon>metagenomes</taxon>
        <taxon>ecological metagenomes</taxon>
    </lineage>
</organism>
<dbReference type="AlphaFoldDB" id="A0A645EY41"/>
<proteinExistence type="predicted"/>
<gene>
    <name evidence="1" type="ORF">SDC9_152584</name>
</gene>